<accession>A0A921T450</accession>
<reference evidence="1" key="1">
    <citation type="journal article" date="2021" name="PeerJ">
        <title>Extensive microbial diversity within the chicken gut microbiome revealed by metagenomics and culture.</title>
        <authorList>
            <person name="Gilroy R."/>
            <person name="Ravi A."/>
            <person name="Getino M."/>
            <person name="Pursley I."/>
            <person name="Horton D.L."/>
            <person name="Alikhan N.F."/>
            <person name="Baker D."/>
            <person name="Gharbi K."/>
            <person name="Hall N."/>
            <person name="Watson M."/>
            <person name="Adriaenssens E.M."/>
            <person name="Foster-Nyarko E."/>
            <person name="Jarju S."/>
            <person name="Secka A."/>
            <person name="Antonio M."/>
            <person name="Oren A."/>
            <person name="Chaudhuri R.R."/>
            <person name="La Ragione R."/>
            <person name="Hildebrand F."/>
            <person name="Pallen M.J."/>
        </authorList>
    </citation>
    <scope>NUCLEOTIDE SEQUENCE</scope>
    <source>
        <strain evidence="1">CHK160-4876</strain>
    </source>
</reference>
<evidence type="ECO:0000313" key="2">
    <source>
        <dbReference type="Proteomes" id="UP000700212"/>
    </source>
</evidence>
<sequence>MTKPSLITETQPVFITHDTYKRECRYMRRIELSEQDMHAILASMDEDTRVYFSFHNVERSITAGTLLNGYDGFARAIYCYIKQQYDTALPDLINGQDFYVKIKEENPL</sequence>
<gene>
    <name evidence="1" type="ORF">K8V30_00525</name>
</gene>
<reference evidence="1" key="2">
    <citation type="submission" date="2021-09" db="EMBL/GenBank/DDBJ databases">
        <authorList>
            <person name="Gilroy R."/>
        </authorList>
    </citation>
    <scope>NUCLEOTIDE SEQUENCE</scope>
    <source>
        <strain evidence="1">CHK160-4876</strain>
    </source>
</reference>
<proteinExistence type="predicted"/>
<comment type="caution">
    <text evidence="1">The sequence shown here is derived from an EMBL/GenBank/DDBJ whole genome shotgun (WGS) entry which is preliminary data.</text>
</comment>
<dbReference type="Proteomes" id="UP000700212">
    <property type="component" value="Unassembled WGS sequence"/>
</dbReference>
<organism evidence="1 2">
    <name type="scientific">Metalysinibacillus jejuensis</name>
    <dbReference type="NCBI Taxonomy" id="914327"/>
    <lineage>
        <taxon>Bacteria</taxon>
        <taxon>Bacillati</taxon>
        <taxon>Bacillota</taxon>
        <taxon>Bacilli</taxon>
        <taxon>Bacillales</taxon>
        <taxon>Caryophanaceae</taxon>
        <taxon>Metalysinibacillus</taxon>
    </lineage>
</organism>
<protein>
    <submittedName>
        <fullName evidence="1">Uncharacterized protein</fullName>
    </submittedName>
</protein>
<dbReference type="AlphaFoldDB" id="A0A921T450"/>
<dbReference type="EMBL" id="DYTV01000008">
    <property type="protein sequence ID" value="HJH10172.1"/>
    <property type="molecule type" value="Genomic_DNA"/>
</dbReference>
<evidence type="ECO:0000313" key="1">
    <source>
        <dbReference type="EMBL" id="HJH10172.1"/>
    </source>
</evidence>
<name>A0A921T450_9BACL</name>